<dbReference type="RefSeq" id="WP_344069686.1">
    <property type="nucleotide sequence ID" value="NZ_BAAAPN010000107.1"/>
</dbReference>
<feature type="region of interest" description="Disordered" evidence="1">
    <location>
        <begin position="45"/>
        <end position="72"/>
    </location>
</feature>
<gene>
    <name evidence="2" type="ORF">GCM10009810_38880</name>
</gene>
<dbReference type="Proteomes" id="UP001501475">
    <property type="component" value="Unassembled WGS sequence"/>
</dbReference>
<sequence length="72" mass="7612">MGDQNEGVIYQRGPGGATPSGQSIDGVDGAYGTIGASEHVSQYGQGWHRSWDNPGGENDHTTDHATRNITQN</sequence>
<name>A0ABP4XD43_9MICO</name>
<protein>
    <submittedName>
        <fullName evidence="2">Uncharacterized protein</fullName>
    </submittedName>
</protein>
<evidence type="ECO:0000313" key="3">
    <source>
        <dbReference type="Proteomes" id="UP001501475"/>
    </source>
</evidence>
<evidence type="ECO:0000256" key="1">
    <source>
        <dbReference type="SAM" id="MobiDB-lite"/>
    </source>
</evidence>
<accession>A0ABP4XD43</accession>
<dbReference type="EMBL" id="BAAAPN010000107">
    <property type="protein sequence ID" value="GAA1778144.1"/>
    <property type="molecule type" value="Genomic_DNA"/>
</dbReference>
<reference evidence="3" key="1">
    <citation type="journal article" date="2019" name="Int. J. Syst. Evol. Microbiol.">
        <title>The Global Catalogue of Microorganisms (GCM) 10K type strain sequencing project: providing services to taxonomists for standard genome sequencing and annotation.</title>
        <authorList>
            <consortium name="The Broad Institute Genomics Platform"/>
            <consortium name="The Broad Institute Genome Sequencing Center for Infectious Disease"/>
            <person name="Wu L."/>
            <person name="Ma J."/>
        </authorList>
    </citation>
    <scope>NUCLEOTIDE SEQUENCE [LARGE SCALE GENOMIC DNA]</scope>
    <source>
        <strain evidence="3">JCM 15591</strain>
    </source>
</reference>
<keyword evidence="3" id="KW-1185">Reference proteome</keyword>
<feature type="region of interest" description="Disordered" evidence="1">
    <location>
        <begin position="1"/>
        <end position="32"/>
    </location>
</feature>
<evidence type="ECO:0000313" key="2">
    <source>
        <dbReference type="EMBL" id="GAA1778144.1"/>
    </source>
</evidence>
<proteinExistence type="predicted"/>
<organism evidence="2 3">
    <name type="scientific">Nostocoides vanveenii</name>
    <dbReference type="NCBI Taxonomy" id="330835"/>
    <lineage>
        <taxon>Bacteria</taxon>
        <taxon>Bacillati</taxon>
        <taxon>Actinomycetota</taxon>
        <taxon>Actinomycetes</taxon>
        <taxon>Micrococcales</taxon>
        <taxon>Intrasporangiaceae</taxon>
        <taxon>Nostocoides</taxon>
    </lineage>
</organism>
<comment type="caution">
    <text evidence="2">The sequence shown here is derived from an EMBL/GenBank/DDBJ whole genome shotgun (WGS) entry which is preliminary data.</text>
</comment>
<feature type="compositionally biased region" description="Basic and acidic residues" evidence="1">
    <location>
        <begin position="57"/>
        <end position="66"/>
    </location>
</feature>